<dbReference type="PANTHER" id="PTHR43101:SF1">
    <property type="entry name" value="BETA-FRUCTOSIDASE"/>
    <property type="match status" value="1"/>
</dbReference>
<evidence type="ECO:0000256" key="6">
    <source>
        <dbReference type="ARBA" id="ARBA00023295"/>
    </source>
</evidence>
<dbReference type="InterPro" id="IPR023296">
    <property type="entry name" value="Glyco_hydro_beta-prop_sf"/>
</dbReference>
<accession>A0A173TQE6</accession>
<dbReference type="UniPathway" id="UPA00238"/>
<dbReference type="AlphaFoldDB" id="A0A173TQE6"/>
<proteinExistence type="inferred from homology"/>
<dbReference type="NCBIfam" id="TIGR01322">
    <property type="entry name" value="scrB_fam"/>
    <property type="match status" value="1"/>
</dbReference>
<evidence type="ECO:0000256" key="9">
    <source>
        <dbReference type="RuleBase" id="RU365015"/>
    </source>
</evidence>
<comment type="function">
    <text evidence="9">Enables the bacterium to metabolize sucrose as a sole carbon source.</text>
</comment>
<dbReference type="SUPFAM" id="SSF49899">
    <property type="entry name" value="Concanavalin A-like lectins/glucanases"/>
    <property type="match status" value="1"/>
</dbReference>
<feature type="domain" description="Glycosyl hydrolase family 32 N-terminal" evidence="10">
    <location>
        <begin position="25"/>
        <end position="331"/>
    </location>
</feature>
<dbReference type="EMBL" id="CYYA01000009">
    <property type="protein sequence ID" value="CUN04921.1"/>
    <property type="molecule type" value="Genomic_DNA"/>
</dbReference>
<keyword evidence="5 8" id="KW-0378">Hydrolase</keyword>
<evidence type="ECO:0000256" key="4">
    <source>
        <dbReference type="ARBA" id="ARBA00019623"/>
    </source>
</evidence>
<dbReference type="Pfam" id="PF00251">
    <property type="entry name" value="Glyco_hydro_32N"/>
    <property type="match status" value="1"/>
</dbReference>
<dbReference type="EC" id="3.2.1.26" evidence="3 8"/>
<dbReference type="SMART" id="SM00640">
    <property type="entry name" value="Glyco_32"/>
    <property type="match status" value="1"/>
</dbReference>
<comment type="pathway">
    <text evidence="1 9">Glycan biosynthesis; sucrose metabolism.</text>
</comment>
<dbReference type="Gene3D" id="2.60.120.560">
    <property type="entry name" value="Exo-inulinase, domain 1"/>
    <property type="match status" value="1"/>
</dbReference>
<evidence type="ECO:0000256" key="8">
    <source>
        <dbReference type="RuleBase" id="RU362110"/>
    </source>
</evidence>
<evidence type="ECO:0000256" key="1">
    <source>
        <dbReference type="ARBA" id="ARBA00004914"/>
    </source>
</evidence>
<dbReference type="PROSITE" id="PS00609">
    <property type="entry name" value="GLYCOSYL_HYDROL_F32"/>
    <property type="match status" value="1"/>
</dbReference>
<sequence>MDKLRKANIYIDENRILREKLPVFHVTPPCGWMNDPNGFSAYQGKVHLFYQFHPYSEVWGPMHWGHYETKDFIKWTELPVALAPDQTYDEAGCFSGSGIETENGHLLVYTGVMEKEADKEKVTYQNQCLALGDGKKYTKLEQNPVITGEMLPEHFSREHFRDPKIWKENDGYYMVVGNKTDQGVPQVVLFHSEDAIKWNYVSVLASDRDGTLGTMWECPDFFCLDEEYILITSPQDLCATEEFHNGNNSVYYMGKYDKKQHVFHYERVYSLDDGFDFYAPQTMLAPDGRRIMIGWMQSWDSNIRPADQKWSCMMTIPRELHIEQGRILQNPVREIENYHRNAVCYQNKEISGNCQMEDIHGRVLDMTVEIVLGDFHQFTISFAQNERYHTDFTIQKDSKMIEMNRTYSGMVRDAAAIRKSKIKTSTDKLQLRLILDKYSAEIFLNDGQQVFSSTFYTPLEADGIRFICDGKAVVNIEKYEIVVD</sequence>
<protein>
    <recommendedName>
        <fullName evidence="4 8">Sucrose-6-phosphate hydrolase</fullName>
        <ecNumber evidence="3 8">3.2.1.26</ecNumber>
    </recommendedName>
    <alternativeName>
        <fullName evidence="7 9">Invertase</fullName>
    </alternativeName>
</protein>
<evidence type="ECO:0000313" key="12">
    <source>
        <dbReference type="EMBL" id="CUN04921.1"/>
    </source>
</evidence>
<keyword evidence="6 8" id="KW-0326">Glycosidase</keyword>
<name>A0A173TQE6_EUBRA</name>
<evidence type="ECO:0000256" key="5">
    <source>
        <dbReference type="ARBA" id="ARBA00022801"/>
    </source>
</evidence>
<dbReference type="InterPro" id="IPR006232">
    <property type="entry name" value="Suc6P_hydrolase"/>
</dbReference>
<keyword evidence="9" id="KW-0119">Carbohydrate metabolism</keyword>
<dbReference type="InterPro" id="IPR051214">
    <property type="entry name" value="GH32_Enzymes"/>
</dbReference>
<dbReference type="GO" id="GO:0004564">
    <property type="term" value="F:beta-fructofuranosidase activity"/>
    <property type="evidence" value="ECO:0007669"/>
    <property type="project" value="UniProtKB-EC"/>
</dbReference>
<evidence type="ECO:0000259" key="11">
    <source>
        <dbReference type="Pfam" id="PF08244"/>
    </source>
</evidence>
<dbReference type="RefSeq" id="WP_055290271.1">
    <property type="nucleotide sequence ID" value="NZ_CP173382.1"/>
</dbReference>
<reference evidence="12 13" key="1">
    <citation type="submission" date="2015-09" db="EMBL/GenBank/DDBJ databases">
        <authorList>
            <consortium name="Pathogen Informatics"/>
        </authorList>
    </citation>
    <scope>NUCLEOTIDE SEQUENCE [LARGE SCALE GENOMIC DNA]</scope>
    <source>
        <strain evidence="12 13">2789STDY5608891</strain>
    </source>
</reference>
<dbReference type="InterPro" id="IPR013320">
    <property type="entry name" value="ConA-like_dom_sf"/>
</dbReference>
<keyword evidence="9" id="KW-0963">Cytoplasm</keyword>
<evidence type="ECO:0000256" key="7">
    <source>
        <dbReference type="ARBA" id="ARBA00033367"/>
    </source>
</evidence>
<dbReference type="GeneID" id="97391604"/>
<evidence type="ECO:0000256" key="3">
    <source>
        <dbReference type="ARBA" id="ARBA00012758"/>
    </source>
</evidence>
<dbReference type="CDD" id="cd08996">
    <property type="entry name" value="GH32_FFase"/>
    <property type="match status" value="1"/>
</dbReference>
<evidence type="ECO:0000259" key="10">
    <source>
        <dbReference type="Pfam" id="PF00251"/>
    </source>
</evidence>
<dbReference type="InterPro" id="IPR018053">
    <property type="entry name" value="Glyco_hydro_32_AS"/>
</dbReference>
<evidence type="ECO:0000256" key="2">
    <source>
        <dbReference type="ARBA" id="ARBA00009902"/>
    </source>
</evidence>
<dbReference type="InterPro" id="IPR013189">
    <property type="entry name" value="Glyco_hydro_32_C"/>
</dbReference>
<evidence type="ECO:0000313" key="13">
    <source>
        <dbReference type="Proteomes" id="UP000095492"/>
    </source>
</evidence>
<dbReference type="GO" id="GO:0005737">
    <property type="term" value="C:cytoplasm"/>
    <property type="evidence" value="ECO:0007669"/>
    <property type="project" value="UniProtKB-SubCell"/>
</dbReference>
<comment type="subcellular location">
    <subcellularLocation>
        <location evidence="9">Cytoplasm</location>
    </subcellularLocation>
</comment>
<organism evidence="12 13">
    <name type="scientific">Eubacterium ramulus</name>
    <dbReference type="NCBI Taxonomy" id="39490"/>
    <lineage>
        <taxon>Bacteria</taxon>
        <taxon>Bacillati</taxon>
        <taxon>Bacillota</taxon>
        <taxon>Clostridia</taxon>
        <taxon>Eubacteriales</taxon>
        <taxon>Eubacteriaceae</taxon>
        <taxon>Eubacterium</taxon>
    </lineage>
</organism>
<dbReference type="GO" id="GO:0005985">
    <property type="term" value="P:sucrose metabolic process"/>
    <property type="evidence" value="ECO:0007669"/>
    <property type="project" value="UniProtKB-UniPathway"/>
</dbReference>
<comment type="similarity">
    <text evidence="2 8">Belongs to the glycosyl hydrolase 32 family.</text>
</comment>
<dbReference type="PANTHER" id="PTHR43101">
    <property type="entry name" value="BETA-FRUCTOSIDASE"/>
    <property type="match status" value="1"/>
</dbReference>
<comment type="catalytic activity">
    <reaction evidence="8">
        <text>Hydrolysis of terminal non-reducing beta-D-fructofuranoside residues in beta-D-fructofuranosides.</text>
        <dbReference type="EC" id="3.2.1.26"/>
    </reaction>
</comment>
<dbReference type="OrthoDB" id="9759709at2"/>
<dbReference type="InterPro" id="IPR013148">
    <property type="entry name" value="Glyco_hydro_32_N"/>
</dbReference>
<dbReference type="InterPro" id="IPR001362">
    <property type="entry name" value="Glyco_hydro_32"/>
</dbReference>
<dbReference type="Gene3D" id="2.115.10.20">
    <property type="entry name" value="Glycosyl hydrolase domain, family 43"/>
    <property type="match status" value="1"/>
</dbReference>
<dbReference type="STRING" id="39490.ERS852448_01641"/>
<dbReference type="Pfam" id="PF08244">
    <property type="entry name" value="Glyco_hydro_32C"/>
    <property type="match status" value="1"/>
</dbReference>
<gene>
    <name evidence="12" type="primary">sacA_1</name>
    <name evidence="12" type="ORF">ERS852448_01641</name>
</gene>
<feature type="domain" description="Glycosyl hydrolase family 32 C-terminal" evidence="11">
    <location>
        <begin position="334"/>
        <end position="478"/>
    </location>
</feature>
<dbReference type="Proteomes" id="UP000095492">
    <property type="component" value="Unassembled WGS sequence"/>
</dbReference>
<dbReference type="SUPFAM" id="SSF75005">
    <property type="entry name" value="Arabinanase/levansucrase/invertase"/>
    <property type="match status" value="1"/>
</dbReference>